<feature type="transmembrane region" description="Helical" evidence="6">
    <location>
        <begin position="71"/>
        <end position="89"/>
    </location>
</feature>
<feature type="transmembrane region" description="Helical" evidence="6">
    <location>
        <begin position="40"/>
        <end position="65"/>
    </location>
</feature>
<dbReference type="Proteomes" id="UP000028926">
    <property type="component" value="Chromosome"/>
</dbReference>
<dbReference type="InterPro" id="IPR001123">
    <property type="entry name" value="LeuE-type"/>
</dbReference>
<dbReference type="eggNOG" id="COG1279">
    <property type="taxonomic scope" value="Bacteria"/>
</dbReference>
<evidence type="ECO:0000256" key="6">
    <source>
        <dbReference type="SAM" id="Phobius"/>
    </source>
</evidence>
<keyword evidence="8" id="KW-1185">Reference proteome</keyword>
<comment type="subcellular location">
    <subcellularLocation>
        <location evidence="1">Cell membrane</location>
        <topology evidence="1">Multi-pass membrane protein</topology>
    </subcellularLocation>
</comment>
<feature type="transmembrane region" description="Helical" evidence="6">
    <location>
        <begin position="115"/>
        <end position="131"/>
    </location>
</feature>
<dbReference type="STRING" id="91604.ID47_09935"/>
<feature type="transmembrane region" description="Helical" evidence="6">
    <location>
        <begin position="151"/>
        <end position="174"/>
    </location>
</feature>
<reference evidence="7 8" key="1">
    <citation type="submission" date="2014-07" db="EMBL/GenBank/DDBJ databases">
        <title>Comparative genomic insights into amoeba endosymbionts belonging to the families of Holosporaceae and Candidatus Midichloriaceae within Rickettsiales.</title>
        <authorList>
            <person name="Wang Z."/>
            <person name="Wu M."/>
        </authorList>
    </citation>
    <scope>NUCLEOTIDE SEQUENCE [LARGE SCALE GENOMIC DNA]</scope>
    <source>
        <strain evidence="7">PRA3</strain>
    </source>
</reference>
<keyword evidence="5 6" id="KW-0472">Membrane</keyword>
<dbReference type="GO" id="GO:0015171">
    <property type="term" value="F:amino acid transmembrane transporter activity"/>
    <property type="evidence" value="ECO:0007669"/>
    <property type="project" value="TreeGrafter"/>
</dbReference>
<dbReference type="KEGG" id="paca:ID47_09935"/>
<feature type="transmembrane region" description="Helical" evidence="6">
    <location>
        <begin position="186"/>
        <end position="203"/>
    </location>
</feature>
<evidence type="ECO:0000256" key="3">
    <source>
        <dbReference type="ARBA" id="ARBA00022692"/>
    </source>
</evidence>
<dbReference type="OrthoDB" id="5638726at2"/>
<gene>
    <name evidence="7" type="ORF">ID47_09935</name>
</gene>
<keyword evidence="4 6" id="KW-1133">Transmembrane helix</keyword>
<organism evidence="7 8">
    <name type="scientific">Candidatus Odyssella acanthamoebae</name>
    <dbReference type="NCBI Taxonomy" id="91604"/>
    <lineage>
        <taxon>Bacteria</taxon>
        <taxon>Pseudomonadati</taxon>
        <taxon>Pseudomonadota</taxon>
        <taxon>Alphaproteobacteria</taxon>
        <taxon>Holosporales</taxon>
        <taxon>Candidatus Paracaedibacteraceae</taxon>
        <taxon>Candidatus Odyssella</taxon>
    </lineage>
</organism>
<keyword evidence="2" id="KW-1003">Cell membrane</keyword>
<dbReference type="RefSeq" id="WP_038465888.1">
    <property type="nucleotide sequence ID" value="NZ_CP008941.1"/>
</dbReference>
<dbReference type="Pfam" id="PF01810">
    <property type="entry name" value="LysE"/>
    <property type="match status" value="1"/>
</dbReference>
<evidence type="ECO:0000256" key="2">
    <source>
        <dbReference type="ARBA" id="ARBA00022475"/>
    </source>
</evidence>
<feature type="transmembrane region" description="Helical" evidence="6">
    <location>
        <begin position="12"/>
        <end position="31"/>
    </location>
</feature>
<dbReference type="AlphaFoldDB" id="A0A077B211"/>
<sequence>MVDFHIPPFLQGFATSAGLIIAIGAQNAFVLKQALLRNHVFLIAILCSIIDAALILLGVFGFATLLETSPLLLTIAKWGGFIFLGYYGFRSFKNVFHPHALEMDKKKIKPSIKKIVSLTLAFSLLNPHTYLDTVVLLGSVSSQFNDAEQPSFAVGACLASFIWFFSLGYGACFLGPLFKKPQAWKILDFIVGCMMWMIAIAIVL</sequence>
<dbReference type="GO" id="GO:0005886">
    <property type="term" value="C:plasma membrane"/>
    <property type="evidence" value="ECO:0007669"/>
    <property type="project" value="UniProtKB-SubCell"/>
</dbReference>
<dbReference type="PANTHER" id="PTHR30086">
    <property type="entry name" value="ARGININE EXPORTER PROTEIN ARGO"/>
    <property type="match status" value="1"/>
</dbReference>
<dbReference type="PANTHER" id="PTHR30086:SF20">
    <property type="entry name" value="ARGININE EXPORTER PROTEIN ARGO-RELATED"/>
    <property type="match status" value="1"/>
</dbReference>
<name>A0A077B211_9PROT</name>
<dbReference type="EMBL" id="CP008941">
    <property type="protein sequence ID" value="AIK96980.1"/>
    <property type="molecule type" value="Genomic_DNA"/>
</dbReference>
<keyword evidence="3 6" id="KW-0812">Transmembrane</keyword>
<evidence type="ECO:0000256" key="1">
    <source>
        <dbReference type="ARBA" id="ARBA00004651"/>
    </source>
</evidence>
<evidence type="ECO:0000256" key="5">
    <source>
        <dbReference type="ARBA" id="ARBA00023136"/>
    </source>
</evidence>
<evidence type="ECO:0000256" key="4">
    <source>
        <dbReference type="ARBA" id="ARBA00022989"/>
    </source>
</evidence>
<evidence type="ECO:0000313" key="7">
    <source>
        <dbReference type="EMBL" id="AIK96980.1"/>
    </source>
</evidence>
<evidence type="ECO:0000313" key="8">
    <source>
        <dbReference type="Proteomes" id="UP000028926"/>
    </source>
</evidence>
<protein>
    <submittedName>
        <fullName evidence="7">Amino acid transporter</fullName>
    </submittedName>
</protein>
<accession>A0A077B211</accession>
<proteinExistence type="predicted"/>
<dbReference type="HOGENOM" id="CLU_087840_0_0_5"/>